<keyword evidence="2" id="KW-1185">Reference proteome</keyword>
<reference evidence="2" key="1">
    <citation type="journal article" date="2014" name="Environ. Microbiol.">
        <title>Comparative genomics of the marine bacterial genus Glaciecola reveals the high degree of genomic diversity and genomic characteristic for cold adaptation.</title>
        <authorList>
            <person name="Qin Q.L."/>
            <person name="Xie B.B."/>
            <person name="Yu Y."/>
            <person name="Shu Y.L."/>
            <person name="Rong J.C."/>
            <person name="Zhang Y.J."/>
            <person name="Zhao D.L."/>
            <person name="Chen X.L."/>
            <person name="Zhang X.Y."/>
            <person name="Chen B."/>
            <person name="Zhou B.C."/>
            <person name="Zhang Y.Z."/>
        </authorList>
    </citation>
    <scope>NUCLEOTIDE SEQUENCE [LARGE SCALE GENOMIC DNA]</scope>
    <source>
        <strain evidence="2">ACAM 615</strain>
    </source>
</reference>
<protein>
    <submittedName>
        <fullName evidence="1">Uncharacterized protein</fullName>
    </submittedName>
</protein>
<sequence>MTRRLVTRRFLRVKEANFLPPLSAKKVPKGVSAAYFN</sequence>
<organism evidence="1 2">
    <name type="scientific">Brumicola pallidula DSM 14239 = ACAM 615</name>
    <dbReference type="NCBI Taxonomy" id="1121922"/>
    <lineage>
        <taxon>Bacteria</taxon>
        <taxon>Pseudomonadati</taxon>
        <taxon>Pseudomonadota</taxon>
        <taxon>Gammaproteobacteria</taxon>
        <taxon>Alteromonadales</taxon>
        <taxon>Alteromonadaceae</taxon>
        <taxon>Brumicola</taxon>
    </lineage>
</organism>
<proteinExistence type="predicted"/>
<accession>K7A4J6</accession>
<evidence type="ECO:0000313" key="2">
    <source>
        <dbReference type="Proteomes" id="UP000006251"/>
    </source>
</evidence>
<dbReference type="AlphaFoldDB" id="K7A4J6"/>
<evidence type="ECO:0000313" key="1">
    <source>
        <dbReference type="EMBL" id="GAC30405.1"/>
    </source>
</evidence>
<gene>
    <name evidence="1" type="ORF">GPAL_3559</name>
</gene>
<comment type="caution">
    <text evidence="1">The sequence shown here is derived from an EMBL/GenBank/DDBJ whole genome shotgun (WGS) entry which is preliminary data.</text>
</comment>
<dbReference type="EMBL" id="BAEQ01000055">
    <property type="protein sequence ID" value="GAC30405.1"/>
    <property type="molecule type" value="Genomic_DNA"/>
</dbReference>
<dbReference type="Proteomes" id="UP000006251">
    <property type="component" value="Unassembled WGS sequence"/>
</dbReference>
<name>K7A4J6_9ALTE</name>